<proteinExistence type="predicted"/>
<accession>I4Z648</accession>
<protein>
    <submittedName>
        <fullName evidence="1">NADH-dependent formate dehydrogenase delta subunit FdsD</fullName>
    </submittedName>
</protein>
<dbReference type="Pfam" id="PF11390">
    <property type="entry name" value="FdsD"/>
    <property type="match status" value="1"/>
</dbReference>
<name>I4Z648_9BURK</name>
<evidence type="ECO:0000313" key="2">
    <source>
        <dbReference type="Proteomes" id="UP000053899"/>
    </source>
</evidence>
<evidence type="ECO:0000313" key="1">
    <source>
        <dbReference type="EMBL" id="EIM31690.1"/>
    </source>
</evidence>
<dbReference type="EMBL" id="JH660670">
    <property type="protein sequence ID" value="EIM31690.1"/>
    <property type="molecule type" value="Genomic_DNA"/>
</dbReference>
<reference evidence="1 2" key="1">
    <citation type="submission" date="2012-04" db="EMBL/GenBank/DDBJ databases">
        <title>Improved High-Quality Draft sequence of Leptothrix ochracea L12.</title>
        <authorList>
            <consortium name="US DOE Joint Genome Institute"/>
            <person name="Lucas S."/>
            <person name="Han J."/>
            <person name="Lapidus A."/>
            <person name="Cheng J.-F."/>
            <person name="Goodwin L."/>
            <person name="Pitluck S."/>
            <person name="Peters L."/>
            <person name="Zeytun A."/>
            <person name="Detter J.C."/>
            <person name="Han C."/>
            <person name="Tapia R."/>
            <person name="Land M."/>
            <person name="Hauser L."/>
            <person name="Kyrpides N."/>
            <person name="Ivanova N."/>
            <person name="Pagani I."/>
            <person name="Stepanauskas R."/>
            <person name="Masland D."/>
            <person name="Poulton N."/>
            <person name="Emerson D."/>
            <person name="Fleming E."/>
            <person name="Woyke T."/>
        </authorList>
    </citation>
    <scope>NUCLEOTIDE SEQUENCE [LARGE SCALE GENOMIC DNA]</scope>
    <source>
        <strain evidence="1 2">L12</strain>
    </source>
</reference>
<dbReference type="Proteomes" id="UP000053899">
    <property type="component" value="Unassembled WGS sequence"/>
</dbReference>
<dbReference type="HOGENOM" id="CLU_166802_0_0_4"/>
<organism evidence="1 2">
    <name type="scientific">Leptothrix ochracea L12</name>
    <dbReference type="NCBI Taxonomy" id="735332"/>
    <lineage>
        <taxon>Bacteria</taxon>
        <taxon>Pseudomonadati</taxon>
        <taxon>Pseudomonadota</taxon>
        <taxon>Betaproteobacteria</taxon>
        <taxon>Burkholderiales</taxon>
        <taxon>Sphaerotilaceae</taxon>
        <taxon>Leptothrix</taxon>
    </lineage>
</organism>
<dbReference type="AlphaFoldDB" id="I4Z648"/>
<dbReference type="InterPro" id="IPR021074">
    <property type="entry name" value="Formate_DH_dsu"/>
</dbReference>
<keyword evidence="2" id="KW-1185">Reference proteome</keyword>
<gene>
    <name evidence="1" type="ORF">LepocDRAFT_00004240</name>
</gene>
<dbReference type="OrthoDB" id="8527650at2"/>
<dbReference type="GeneID" id="92352017"/>
<sequence>MDVNHLIQMANRIGDFFAAMPDHSEALEGIALHLEKFWEPRMRRQLLQGLEHGDAVGDTLHPLVVEAIQRHRAAIDPGK</sequence>
<dbReference type="RefSeq" id="WP_009453182.1">
    <property type="nucleotide sequence ID" value="NZ_JH660670.1"/>
</dbReference>